<dbReference type="PROSITE" id="PS50995">
    <property type="entry name" value="HTH_MARR_2"/>
    <property type="match status" value="1"/>
</dbReference>
<accession>A0ABN1ZG70</accession>
<dbReference type="Gene3D" id="1.10.10.10">
    <property type="entry name" value="Winged helix-like DNA-binding domain superfamily/Winged helix DNA-binding domain"/>
    <property type="match status" value="1"/>
</dbReference>
<dbReference type="EMBL" id="BAAAJX010000016">
    <property type="protein sequence ID" value="GAA1494416.1"/>
    <property type="molecule type" value="Genomic_DNA"/>
</dbReference>
<keyword evidence="1" id="KW-0805">Transcription regulation</keyword>
<dbReference type="InterPro" id="IPR023187">
    <property type="entry name" value="Tscrpt_reg_MarR-type_CS"/>
</dbReference>
<dbReference type="Pfam" id="PF01047">
    <property type="entry name" value="MarR"/>
    <property type="match status" value="1"/>
</dbReference>
<keyword evidence="6" id="KW-1185">Reference proteome</keyword>
<sequence length="154" mass="16341">MSDAAPEGTDELLAASRGLLGVVARSLGPALEDVTVAQFRLIVLVVTLGPTRSGDLAERLAVGPSTLTRNVDRLVSGGWVERRPGEGSRREVRIAATERGHVLVDEVTARRRQELAEALARVPADQRAAVVAGMAALRRAMNEPLPEEISVFGG</sequence>
<evidence type="ECO:0000259" key="4">
    <source>
        <dbReference type="PROSITE" id="PS50995"/>
    </source>
</evidence>
<dbReference type="SMART" id="SM00347">
    <property type="entry name" value="HTH_MARR"/>
    <property type="match status" value="1"/>
</dbReference>
<reference evidence="5 6" key="1">
    <citation type="journal article" date="2019" name="Int. J. Syst. Evol. Microbiol.">
        <title>The Global Catalogue of Microorganisms (GCM) 10K type strain sequencing project: providing services to taxonomists for standard genome sequencing and annotation.</title>
        <authorList>
            <consortium name="The Broad Institute Genomics Platform"/>
            <consortium name="The Broad Institute Genome Sequencing Center for Infectious Disease"/>
            <person name="Wu L."/>
            <person name="Ma J."/>
        </authorList>
    </citation>
    <scope>NUCLEOTIDE SEQUENCE [LARGE SCALE GENOMIC DNA]</scope>
    <source>
        <strain evidence="5 6">JCM 12140</strain>
    </source>
</reference>
<evidence type="ECO:0000256" key="1">
    <source>
        <dbReference type="ARBA" id="ARBA00023015"/>
    </source>
</evidence>
<dbReference type="SUPFAM" id="SSF46785">
    <property type="entry name" value="Winged helix' DNA-binding domain"/>
    <property type="match status" value="1"/>
</dbReference>
<evidence type="ECO:0000256" key="3">
    <source>
        <dbReference type="ARBA" id="ARBA00023163"/>
    </source>
</evidence>
<name>A0ABN1ZG70_9MICO</name>
<dbReference type="PANTHER" id="PTHR33164">
    <property type="entry name" value="TRANSCRIPTIONAL REGULATOR, MARR FAMILY"/>
    <property type="match status" value="1"/>
</dbReference>
<dbReference type="Proteomes" id="UP001501742">
    <property type="component" value="Unassembled WGS sequence"/>
</dbReference>
<dbReference type="RefSeq" id="WP_204607039.1">
    <property type="nucleotide sequence ID" value="NZ_BAAAJX010000016.1"/>
</dbReference>
<dbReference type="PRINTS" id="PR00598">
    <property type="entry name" value="HTHMARR"/>
</dbReference>
<evidence type="ECO:0000313" key="5">
    <source>
        <dbReference type="EMBL" id="GAA1494416.1"/>
    </source>
</evidence>
<keyword evidence="2" id="KW-0238">DNA-binding</keyword>
<dbReference type="InterPro" id="IPR036390">
    <property type="entry name" value="WH_DNA-bd_sf"/>
</dbReference>
<dbReference type="InterPro" id="IPR039422">
    <property type="entry name" value="MarR/SlyA-like"/>
</dbReference>
<feature type="domain" description="HTH marR-type" evidence="4">
    <location>
        <begin position="5"/>
        <end position="139"/>
    </location>
</feature>
<organism evidence="5 6">
    <name type="scientific">Curtobacterium herbarum</name>
    <dbReference type="NCBI Taxonomy" id="150122"/>
    <lineage>
        <taxon>Bacteria</taxon>
        <taxon>Bacillati</taxon>
        <taxon>Actinomycetota</taxon>
        <taxon>Actinomycetes</taxon>
        <taxon>Micrococcales</taxon>
        <taxon>Microbacteriaceae</taxon>
        <taxon>Curtobacterium</taxon>
    </lineage>
</organism>
<comment type="caution">
    <text evidence="5">The sequence shown here is derived from an EMBL/GenBank/DDBJ whole genome shotgun (WGS) entry which is preliminary data.</text>
</comment>
<dbReference type="InterPro" id="IPR000835">
    <property type="entry name" value="HTH_MarR-typ"/>
</dbReference>
<dbReference type="PROSITE" id="PS01117">
    <property type="entry name" value="HTH_MARR_1"/>
    <property type="match status" value="1"/>
</dbReference>
<gene>
    <name evidence="5" type="ORF">GCM10009627_27620</name>
</gene>
<dbReference type="PANTHER" id="PTHR33164:SF94">
    <property type="entry name" value="TRANSCRIPTIONAL REGULATORY PROTEIN-RELATED"/>
    <property type="match status" value="1"/>
</dbReference>
<evidence type="ECO:0000256" key="2">
    <source>
        <dbReference type="ARBA" id="ARBA00023125"/>
    </source>
</evidence>
<protein>
    <submittedName>
        <fullName evidence="5">MarR family transcriptional regulator</fullName>
    </submittedName>
</protein>
<keyword evidence="3" id="KW-0804">Transcription</keyword>
<proteinExistence type="predicted"/>
<dbReference type="InterPro" id="IPR036388">
    <property type="entry name" value="WH-like_DNA-bd_sf"/>
</dbReference>
<evidence type="ECO:0000313" key="6">
    <source>
        <dbReference type="Proteomes" id="UP001501742"/>
    </source>
</evidence>